<evidence type="ECO:0000256" key="8">
    <source>
        <dbReference type="ARBA" id="ARBA00022833"/>
    </source>
</evidence>
<dbReference type="InterPro" id="IPR047246">
    <property type="entry name" value="ThrRS_anticodon"/>
</dbReference>
<keyword evidence="18" id="KW-1185">Reference proteome</keyword>
<dbReference type="PROSITE" id="PS51880">
    <property type="entry name" value="TGS"/>
    <property type="match status" value="1"/>
</dbReference>
<dbReference type="InterPro" id="IPR045864">
    <property type="entry name" value="aa-tRNA-synth_II/BPL/LPL"/>
</dbReference>
<keyword evidence="5 14" id="KW-0436">Ligase</keyword>
<dbReference type="InterPro" id="IPR012947">
    <property type="entry name" value="tRNA_SAD"/>
</dbReference>
<accession>A0AAD1IJ77</accession>
<dbReference type="GO" id="GO:0005737">
    <property type="term" value="C:cytoplasm"/>
    <property type="evidence" value="ECO:0007669"/>
    <property type="project" value="UniProtKB-SubCell"/>
</dbReference>
<evidence type="ECO:0000256" key="1">
    <source>
        <dbReference type="ARBA" id="ARBA00004496"/>
    </source>
</evidence>
<dbReference type="Gene3D" id="3.30.54.20">
    <property type="match status" value="1"/>
</dbReference>
<dbReference type="InterPro" id="IPR002320">
    <property type="entry name" value="Thr-tRNA-ligase_IIa"/>
</dbReference>
<evidence type="ECO:0000256" key="14">
    <source>
        <dbReference type="HAMAP-Rule" id="MF_00184"/>
    </source>
</evidence>
<dbReference type="SUPFAM" id="SSF52954">
    <property type="entry name" value="Class II aaRS ABD-related"/>
    <property type="match status" value="1"/>
</dbReference>
<dbReference type="InterPro" id="IPR006195">
    <property type="entry name" value="aa-tRNA-synth_II"/>
</dbReference>
<comment type="subcellular location">
    <subcellularLocation>
        <location evidence="1 14">Cytoplasm</location>
    </subcellularLocation>
</comment>
<dbReference type="SUPFAM" id="SSF55186">
    <property type="entry name" value="ThrRS/AlaRS common domain"/>
    <property type="match status" value="1"/>
</dbReference>
<sequence>MSAAASPAPAAPIRVAAGTTAGAAVREAGLPSRGAPDAIVVVRDADGRLRDLSWVPDADVEVTPVAADTDDGRSVIRHSAAHVLAQAVQSMFPEAKLGIGPPITDGFYYDFDVPQAFTPEDLEALEKKMRQIVKDGQLFARRVYESKDAAREELANEPYKLELVDDKSGDPEVMEVGGDELTAYDNLNPRTRERVWGDLCRGPHIPTTKYIPAFKLTRSSAAYWRGDQANASLQRIYGTAWESQEALDRHLELIEEAQRRDHRKLGVELDLFSFPDELGSGLPVFHPKGGIVRKELEDYSRAKHLEAGYEFVNTPHITKEQLYVTSGHLEWYADGMFPAMHIDAEYDADGAVRKPGQNYYLKPMNCPMHHLIYRSRGRSYRELPLRLFEFGSVYRYEKSGVVHGLTRVRGMTQDDAHIYTTRELMRDELASLLQFVLDLLSDYGLDDFYLELSTKDPDKYVGSDQVWEEATETLREVAEASGLHLVPDPGGAAFYGPKISVQVKDALGRNWQMSTIQLDFNMPERFELEYTAADGSRQRPVLIHRALFGSIERFFGVLTEHYAGAFPAWLAPVQVVGIPVAEGHVDYLKGVAAQLRSRGVRVEVDGSDDRMAKKIVNHTNQKVPFMLVAGDKDVAVDAISFRFGDRTQINGVPRDEAVEAIVNWIAERRNVAPTADLVKVGPGT</sequence>
<dbReference type="CDD" id="cd00860">
    <property type="entry name" value="ThrRS_anticodon"/>
    <property type="match status" value="1"/>
</dbReference>
<dbReference type="InterPro" id="IPR033728">
    <property type="entry name" value="ThrRS_core"/>
</dbReference>
<dbReference type="Pfam" id="PF00587">
    <property type="entry name" value="tRNA-synt_2b"/>
    <property type="match status" value="1"/>
</dbReference>
<keyword evidence="7 14" id="KW-0547">Nucleotide-binding</keyword>
<dbReference type="HAMAP" id="MF_00184">
    <property type="entry name" value="Thr_tRNA_synth"/>
    <property type="match status" value="1"/>
</dbReference>
<dbReference type="GO" id="GO:0000049">
    <property type="term" value="F:tRNA binding"/>
    <property type="evidence" value="ECO:0007669"/>
    <property type="project" value="UniProtKB-KW"/>
</dbReference>
<keyword evidence="8 14" id="KW-0862">Zinc</keyword>
<dbReference type="CDD" id="cd00771">
    <property type="entry name" value="ThrRS_core"/>
    <property type="match status" value="1"/>
</dbReference>
<feature type="binding site" evidence="14">
    <location>
        <position position="544"/>
    </location>
    <ligand>
        <name>Zn(2+)</name>
        <dbReference type="ChEBI" id="CHEBI:29105"/>
        <note>catalytic</note>
    </ligand>
</feature>
<evidence type="ECO:0000256" key="2">
    <source>
        <dbReference type="ARBA" id="ARBA00008226"/>
    </source>
</evidence>
<dbReference type="Pfam" id="PF03129">
    <property type="entry name" value="HGTP_anticodon"/>
    <property type="match status" value="1"/>
</dbReference>
<dbReference type="EC" id="6.1.1.3" evidence="14"/>
<comment type="caution">
    <text evidence="14">Lacks conserved residue(s) required for the propagation of feature annotation.</text>
</comment>
<evidence type="ECO:0000259" key="15">
    <source>
        <dbReference type="PROSITE" id="PS50862"/>
    </source>
</evidence>
<feature type="domain" description="Aminoacyl-transfer RNA synthetases class-II family profile" evidence="15">
    <location>
        <begin position="292"/>
        <end position="567"/>
    </location>
</feature>
<name>A0AAD1IJ77_9MYCO</name>
<protein>
    <recommendedName>
        <fullName evidence="14">Threonine--tRNA ligase</fullName>
        <ecNumber evidence="14">6.1.1.3</ecNumber>
    </recommendedName>
    <alternativeName>
        <fullName evidence="14">Threonyl-tRNA synthetase</fullName>
        <shortName evidence="14">ThrRS</shortName>
    </alternativeName>
</protein>
<evidence type="ECO:0000313" key="17">
    <source>
        <dbReference type="EMBL" id="BBY16419.1"/>
    </source>
</evidence>
<keyword evidence="11 14" id="KW-0648">Protein biosynthesis</keyword>
<evidence type="ECO:0000256" key="10">
    <source>
        <dbReference type="ARBA" id="ARBA00022884"/>
    </source>
</evidence>
<reference evidence="17 18" key="1">
    <citation type="journal article" date="2019" name="Emerg. Microbes Infect.">
        <title>Comprehensive subspecies identification of 175 nontuberculous mycobacteria species based on 7547 genomic profiles.</title>
        <authorList>
            <person name="Matsumoto Y."/>
            <person name="Kinjo T."/>
            <person name="Motooka D."/>
            <person name="Nabeya D."/>
            <person name="Jung N."/>
            <person name="Uechi K."/>
            <person name="Horii T."/>
            <person name="Iida T."/>
            <person name="Fujita J."/>
            <person name="Nakamura S."/>
        </authorList>
    </citation>
    <scope>NUCLEOTIDE SEQUENCE [LARGE SCALE GENOMIC DNA]</scope>
    <source>
        <strain evidence="17 18">JCM 17423</strain>
    </source>
</reference>
<dbReference type="PANTHER" id="PTHR11451:SF44">
    <property type="entry name" value="THREONINE--TRNA LIGASE, CHLOROPLASTIC_MITOCHONDRIAL 2"/>
    <property type="match status" value="1"/>
</dbReference>
<keyword evidence="10 14" id="KW-0694">RNA-binding</keyword>
<evidence type="ECO:0000256" key="4">
    <source>
        <dbReference type="ARBA" id="ARBA00022555"/>
    </source>
</evidence>
<dbReference type="EMBL" id="AP022586">
    <property type="protein sequence ID" value="BBY16419.1"/>
    <property type="molecule type" value="Genomic_DNA"/>
</dbReference>
<dbReference type="RefSeq" id="WP_134052356.1">
    <property type="nucleotide sequence ID" value="NZ_AP022586.1"/>
</dbReference>
<feature type="domain" description="TGS" evidence="16">
    <location>
        <begin position="1"/>
        <end position="66"/>
    </location>
</feature>
<dbReference type="Proteomes" id="UP000466607">
    <property type="component" value="Chromosome"/>
</dbReference>
<proteinExistence type="inferred from homology"/>
<feature type="binding site" evidence="14">
    <location>
        <position position="417"/>
    </location>
    <ligand>
        <name>Zn(2+)</name>
        <dbReference type="ChEBI" id="CHEBI:29105"/>
        <note>catalytic</note>
    </ligand>
</feature>
<dbReference type="FunFam" id="3.30.980.10:FF:000005">
    <property type="entry name" value="Threonyl-tRNA synthetase, mitochondrial"/>
    <property type="match status" value="1"/>
</dbReference>
<evidence type="ECO:0000313" key="18">
    <source>
        <dbReference type="Proteomes" id="UP000466607"/>
    </source>
</evidence>
<dbReference type="PRINTS" id="PR01047">
    <property type="entry name" value="TRNASYNTHTHR"/>
</dbReference>
<dbReference type="GO" id="GO:0004829">
    <property type="term" value="F:threonine-tRNA ligase activity"/>
    <property type="evidence" value="ECO:0007669"/>
    <property type="project" value="UniProtKB-UniRule"/>
</dbReference>
<keyword evidence="6 14" id="KW-0479">Metal-binding</keyword>
<dbReference type="InterPro" id="IPR018163">
    <property type="entry name" value="Thr/Ala-tRNA-synth_IIc_edit"/>
</dbReference>
<evidence type="ECO:0000256" key="11">
    <source>
        <dbReference type="ARBA" id="ARBA00022917"/>
    </source>
</evidence>
<evidence type="ECO:0000256" key="5">
    <source>
        <dbReference type="ARBA" id="ARBA00022598"/>
    </source>
</evidence>
<dbReference type="FunFam" id="3.30.54.20:FF:000003">
    <property type="entry name" value="Threonine--tRNA ligase"/>
    <property type="match status" value="1"/>
</dbReference>
<dbReference type="InterPro" id="IPR004095">
    <property type="entry name" value="TGS"/>
</dbReference>
<comment type="catalytic activity">
    <reaction evidence="13 14">
        <text>tRNA(Thr) + L-threonine + ATP = L-threonyl-tRNA(Thr) + AMP + diphosphate + H(+)</text>
        <dbReference type="Rhea" id="RHEA:24624"/>
        <dbReference type="Rhea" id="RHEA-COMP:9670"/>
        <dbReference type="Rhea" id="RHEA-COMP:9704"/>
        <dbReference type="ChEBI" id="CHEBI:15378"/>
        <dbReference type="ChEBI" id="CHEBI:30616"/>
        <dbReference type="ChEBI" id="CHEBI:33019"/>
        <dbReference type="ChEBI" id="CHEBI:57926"/>
        <dbReference type="ChEBI" id="CHEBI:78442"/>
        <dbReference type="ChEBI" id="CHEBI:78534"/>
        <dbReference type="ChEBI" id="CHEBI:456215"/>
        <dbReference type="EC" id="6.1.1.3"/>
    </reaction>
</comment>
<comment type="cofactor">
    <cofactor evidence="14">
        <name>Zn(2+)</name>
        <dbReference type="ChEBI" id="CHEBI:29105"/>
    </cofactor>
    <text evidence="14">Binds 1 zinc ion per subunit.</text>
</comment>
<keyword evidence="4 14" id="KW-0820">tRNA-binding</keyword>
<evidence type="ECO:0000256" key="7">
    <source>
        <dbReference type="ARBA" id="ARBA00022741"/>
    </source>
</evidence>
<gene>
    <name evidence="14 17" type="primary">thrS</name>
    <name evidence="17" type="ORF">MLIT_20110</name>
</gene>
<dbReference type="AlphaFoldDB" id="A0AAD1IJ77"/>
<dbReference type="InterPro" id="IPR002314">
    <property type="entry name" value="aa-tRNA-synt_IIb"/>
</dbReference>
<dbReference type="SUPFAM" id="SSF55681">
    <property type="entry name" value="Class II aaRS and biotin synthetases"/>
    <property type="match status" value="1"/>
</dbReference>
<evidence type="ECO:0000256" key="3">
    <source>
        <dbReference type="ARBA" id="ARBA00022490"/>
    </source>
</evidence>
<organism evidence="17 18">
    <name type="scientific">Mycolicibacterium litorale</name>
    <dbReference type="NCBI Taxonomy" id="758802"/>
    <lineage>
        <taxon>Bacteria</taxon>
        <taxon>Bacillati</taxon>
        <taxon>Actinomycetota</taxon>
        <taxon>Actinomycetes</taxon>
        <taxon>Mycobacteriales</taxon>
        <taxon>Mycobacteriaceae</taxon>
        <taxon>Mycolicibacterium</taxon>
    </lineage>
</organism>
<dbReference type="NCBIfam" id="TIGR00418">
    <property type="entry name" value="thrS"/>
    <property type="match status" value="1"/>
</dbReference>
<dbReference type="FunFam" id="3.40.50.800:FF:000001">
    <property type="entry name" value="Threonine--tRNA ligase"/>
    <property type="match status" value="1"/>
</dbReference>
<dbReference type="Gene3D" id="3.30.980.10">
    <property type="entry name" value="Threonyl-trna Synthetase, Chain A, domain 2"/>
    <property type="match status" value="1"/>
</dbReference>
<keyword evidence="3 14" id="KW-0963">Cytoplasm</keyword>
<keyword evidence="12 14" id="KW-0030">Aminoacyl-tRNA synthetase</keyword>
<dbReference type="GO" id="GO:0005524">
    <property type="term" value="F:ATP binding"/>
    <property type="evidence" value="ECO:0007669"/>
    <property type="project" value="UniProtKB-UniRule"/>
</dbReference>
<dbReference type="GO" id="GO:0046872">
    <property type="term" value="F:metal ion binding"/>
    <property type="evidence" value="ECO:0007669"/>
    <property type="project" value="UniProtKB-KW"/>
</dbReference>
<dbReference type="FunFam" id="3.30.930.10:FF:000019">
    <property type="entry name" value="Threonine--tRNA ligase"/>
    <property type="match status" value="1"/>
</dbReference>
<keyword evidence="9 14" id="KW-0067">ATP-binding</keyword>
<dbReference type="InterPro" id="IPR004154">
    <property type="entry name" value="Anticodon-bd"/>
</dbReference>
<dbReference type="SMART" id="SM00863">
    <property type="entry name" value="tRNA_SAD"/>
    <property type="match status" value="1"/>
</dbReference>
<feature type="binding site" evidence="14">
    <location>
        <position position="366"/>
    </location>
    <ligand>
        <name>Zn(2+)</name>
        <dbReference type="ChEBI" id="CHEBI:29105"/>
        <note>catalytic</note>
    </ligand>
</feature>
<evidence type="ECO:0000256" key="13">
    <source>
        <dbReference type="ARBA" id="ARBA00049515"/>
    </source>
</evidence>
<comment type="similarity">
    <text evidence="2 14">Belongs to the class-II aminoacyl-tRNA synthetase family.</text>
</comment>
<dbReference type="GO" id="GO:0006435">
    <property type="term" value="P:threonyl-tRNA aminoacylation"/>
    <property type="evidence" value="ECO:0007669"/>
    <property type="project" value="UniProtKB-UniRule"/>
</dbReference>
<comment type="subunit">
    <text evidence="14">Homodimer.</text>
</comment>
<evidence type="ECO:0000259" key="16">
    <source>
        <dbReference type="PROSITE" id="PS51880"/>
    </source>
</evidence>
<dbReference type="PROSITE" id="PS50862">
    <property type="entry name" value="AA_TRNA_LIGASE_II"/>
    <property type="match status" value="1"/>
</dbReference>
<dbReference type="Gene3D" id="3.40.50.800">
    <property type="entry name" value="Anticodon-binding domain"/>
    <property type="match status" value="1"/>
</dbReference>
<evidence type="ECO:0000256" key="12">
    <source>
        <dbReference type="ARBA" id="ARBA00023146"/>
    </source>
</evidence>
<dbReference type="PANTHER" id="PTHR11451">
    <property type="entry name" value="THREONINE-TRNA LIGASE"/>
    <property type="match status" value="1"/>
</dbReference>
<evidence type="ECO:0000256" key="6">
    <source>
        <dbReference type="ARBA" id="ARBA00022723"/>
    </source>
</evidence>
<dbReference type="InterPro" id="IPR036621">
    <property type="entry name" value="Anticodon-bd_dom_sf"/>
</dbReference>
<evidence type="ECO:0000256" key="9">
    <source>
        <dbReference type="ARBA" id="ARBA00022840"/>
    </source>
</evidence>
<dbReference type="Gene3D" id="3.30.930.10">
    <property type="entry name" value="Bira Bifunctional Protein, Domain 2"/>
    <property type="match status" value="1"/>
</dbReference>
<dbReference type="Pfam" id="PF07973">
    <property type="entry name" value="tRNA_SAD"/>
    <property type="match status" value="1"/>
</dbReference>